<dbReference type="AlphaFoldDB" id="Q7NI77"/>
<dbReference type="PhylomeDB" id="Q7NI77"/>
<evidence type="ECO:0000313" key="2">
    <source>
        <dbReference type="Proteomes" id="UP000000557"/>
    </source>
</evidence>
<dbReference type="EMBL" id="BA000045">
    <property type="protein sequence ID" value="BAC90247.1"/>
    <property type="molecule type" value="Genomic_DNA"/>
</dbReference>
<evidence type="ECO:0000313" key="1">
    <source>
        <dbReference type="EMBL" id="BAC90247.1"/>
    </source>
</evidence>
<keyword evidence="2" id="KW-1185">Reference proteome</keyword>
<reference evidence="1 2" key="1">
    <citation type="journal article" date="2003" name="DNA Res.">
        <title>Complete genome structure of Gloeobacter violaceus PCC 7421, a cyanobacterium that lacks thylakoids.</title>
        <authorList>
            <person name="Nakamura Y."/>
            <person name="Kaneko T."/>
            <person name="Sato S."/>
            <person name="Mimuro M."/>
            <person name="Miyashita H."/>
            <person name="Tsuchiya T."/>
            <person name="Sasamoto S."/>
            <person name="Watanabe A."/>
            <person name="Kawashima K."/>
            <person name="Kishida Y."/>
            <person name="Kiyokawa C."/>
            <person name="Kohara M."/>
            <person name="Matsumoto M."/>
            <person name="Matsuno A."/>
            <person name="Nakazaki N."/>
            <person name="Shimpo S."/>
            <person name="Takeuchi C."/>
            <person name="Yamada M."/>
            <person name="Tabata S."/>
        </authorList>
    </citation>
    <scope>NUCLEOTIDE SEQUENCE [LARGE SCALE GENOMIC DNA]</scope>
    <source>
        <strain evidence="2">ATCC 29082 / PCC 7421</strain>
    </source>
</reference>
<dbReference type="InterPro" id="IPR018247">
    <property type="entry name" value="EF_Hand_1_Ca_BS"/>
</dbReference>
<dbReference type="InterPro" id="IPR009282">
    <property type="entry name" value="DUF937"/>
</dbReference>
<accession>Q7NI77</accession>
<dbReference type="Pfam" id="PF06078">
    <property type="entry name" value="DUF937"/>
    <property type="match status" value="1"/>
</dbReference>
<dbReference type="PROSITE" id="PS00018">
    <property type="entry name" value="EF_HAND_1"/>
    <property type="match status" value="1"/>
</dbReference>
<dbReference type="HOGENOM" id="CLU_1523680_0_0_3"/>
<dbReference type="KEGG" id="gvi:gll2306"/>
<dbReference type="EnsemblBacteria" id="BAC90247">
    <property type="protein sequence ID" value="BAC90247"/>
    <property type="gene ID" value="BAC90247"/>
</dbReference>
<name>Q7NI77_GLOVI</name>
<proteinExistence type="predicted"/>
<protein>
    <submittedName>
        <fullName evidence="1">Gll2306 protein</fullName>
    </submittedName>
</protein>
<dbReference type="InParanoid" id="Q7NI77"/>
<dbReference type="STRING" id="251221.gene:10759801"/>
<reference evidence="1 2" key="2">
    <citation type="journal article" date="2003" name="DNA Res.">
        <title>Complete genome structure of Gloeobacter violaceus PCC 7421, a cyanobacterium that lacks thylakoids (supplement).</title>
        <authorList>
            <person name="Nakamura Y."/>
            <person name="Kaneko T."/>
            <person name="Sato S."/>
            <person name="Mimuro M."/>
            <person name="Miyashita H."/>
            <person name="Tsuchiya T."/>
            <person name="Sasamoto S."/>
            <person name="Watanabe A."/>
            <person name="Kawashima K."/>
            <person name="Kishida Y."/>
            <person name="Kiyokawa C."/>
            <person name="Kohara M."/>
            <person name="Matsumoto M."/>
            <person name="Matsuno A."/>
            <person name="Nakazaki N."/>
            <person name="Shimpo S."/>
            <person name="Takeuchi C."/>
            <person name="Yamada M."/>
            <person name="Tabata S."/>
        </authorList>
    </citation>
    <scope>NUCLEOTIDE SEQUENCE [LARGE SCALE GENOMIC DNA]</scope>
    <source>
        <strain evidence="2">ATCC 29082 / PCC 7421</strain>
    </source>
</reference>
<sequence length="170" mass="17814">MGLFDQILAAIANPEQQASQGQVASVLGTLQQQGQAHGADTQAMTQLFSVVGQQVRGALQQQRAGAGPQQAEATVQQYSGTEANPQAVQALFGARQPQVVQDTANRTGIDASTIQALLPVVIPLILQLLQGGTNSRNPQQGNPLLGTFLDTDNDGDVDLGDMVRVAGRFL</sequence>
<dbReference type="eggNOG" id="COG5403">
    <property type="taxonomic scope" value="Bacteria"/>
</dbReference>
<dbReference type="RefSeq" id="WP_011142303.1">
    <property type="nucleotide sequence ID" value="NC_005125.1"/>
</dbReference>
<dbReference type="Proteomes" id="UP000000557">
    <property type="component" value="Chromosome"/>
</dbReference>
<gene>
    <name evidence="1" type="ordered locus">gll2306</name>
</gene>
<organism evidence="1 2">
    <name type="scientific">Gloeobacter violaceus (strain ATCC 29082 / PCC 7421)</name>
    <dbReference type="NCBI Taxonomy" id="251221"/>
    <lineage>
        <taxon>Bacteria</taxon>
        <taxon>Bacillati</taxon>
        <taxon>Cyanobacteriota</taxon>
        <taxon>Cyanophyceae</taxon>
        <taxon>Gloeobacterales</taxon>
        <taxon>Gloeobacteraceae</taxon>
        <taxon>Gloeobacter</taxon>
    </lineage>
</organism>
<dbReference type="OrthoDB" id="530933at2"/>